<dbReference type="AlphaFoldDB" id="D9SQQ5"/>
<feature type="domain" description="HAMP" evidence="7">
    <location>
        <begin position="205"/>
        <end position="257"/>
    </location>
</feature>
<dbReference type="EMBL" id="CP002160">
    <property type="protein sequence ID" value="ADL52261.1"/>
    <property type="molecule type" value="Genomic_DNA"/>
</dbReference>
<dbReference type="GO" id="GO:0004888">
    <property type="term" value="F:transmembrane signaling receptor activity"/>
    <property type="evidence" value="ECO:0007669"/>
    <property type="project" value="InterPro"/>
</dbReference>
<dbReference type="GO" id="GO:0006935">
    <property type="term" value="P:chemotaxis"/>
    <property type="evidence" value="ECO:0007669"/>
    <property type="project" value="InterPro"/>
</dbReference>
<proteinExistence type="inferred from homology"/>
<evidence type="ECO:0000256" key="4">
    <source>
        <dbReference type="SAM" id="Coils"/>
    </source>
</evidence>
<evidence type="ECO:0000313" key="9">
    <source>
        <dbReference type="Proteomes" id="UP000002730"/>
    </source>
</evidence>
<dbReference type="PANTHER" id="PTHR32089:SF112">
    <property type="entry name" value="LYSOZYME-LIKE PROTEIN-RELATED"/>
    <property type="match status" value="1"/>
</dbReference>
<dbReference type="SUPFAM" id="SSF58104">
    <property type="entry name" value="Methyl-accepting chemotaxis protein (MCP) signaling domain"/>
    <property type="match status" value="1"/>
</dbReference>
<keyword evidence="5" id="KW-0472">Membrane</keyword>
<dbReference type="eggNOG" id="COG0840">
    <property type="taxonomic scope" value="Bacteria"/>
</dbReference>
<dbReference type="Proteomes" id="UP000002730">
    <property type="component" value="Chromosome"/>
</dbReference>
<dbReference type="Gene3D" id="1.10.8.500">
    <property type="entry name" value="HAMP domain in histidine kinase"/>
    <property type="match status" value="1"/>
</dbReference>
<dbReference type="InterPro" id="IPR003660">
    <property type="entry name" value="HAMP_dom"/>
</dbReference>
<dbReference type="InterPro" id="IPR004090">
    <property type="entry name" value="Chemotax_Me-accpt_rcpt"/>
</dbReference>
<dbReference type="PANTHER" id="PTHR32089">
    <property type="entry name" value="METHYL-ACCEPTING CHEMOTAXIS PROTEIN MCPB"/>
    <property type="match status" value="1"/>
</dbReference>
<keyword evidence="5" id="KW-0812">Transmembrane</keyword>
<evidence type="ECO:0000256" key="5">
    <source>
        <dbReference type="SAM" id="Phobius"/>
    </source>
</evidence>
<feature type="transmembrane region" description="Helical" evidence="5">
    <location>
        <begin position="12"/>
        <end position="31"/>
    </location>
</feature>
<evidence type="ECO:0000313" key="8">
    <source>
        <dbReference type="EMBL" id="ADL52261.1"/>
    </source>
</evidence>
<comment type="similarity">
    <text evidence="2">Belongs to the methyl-accepting chemotaxis (MCP) protein family.</text>
</comment>
<keyword evidence="4" id="KW-0175">Coiled coil</keyword>
<evidence type="ECO:0000256" key="3">
    <source>
        <dbReference type="PROSITE-ProRule" id="PRU00284"/>
    </source>
</evidence>
<dbReference type="OrthoDB" id="2542987at2"/>
<feature type="coiled-coil region" evidence="4">
    <location>
        <begin position="263"/>
        <end position="297"/>
    </location>
</feature>
<feature type="transmembrane region" description="Helical" evidence="5">
    <location>
        <begin position="186"/>
        <end position="204"/>
    </location>
</feature>
<accession>D9SQQ5</accession>
<dbReference type="KEGG" id="ccb:Clocel_2549"/>
<dbReference type="SMART" id="SM00283">
    <property type="entry name" value="MA"/>
    <property type="match status" value="1"/>
</dbReference>
<dbReference type="InterPro" id="IPR004089">
    <property type="entry name" value="MCPsignal_dom"/>
</dbReference>
<dbReference type="PROSITE" id="PS50111">
    <property type="entry name" value="CHEMOTAXIS_TRANSDUC_2"/>
    <property type="match status" value="1"/>
</dbReference>
<evidence type="ECO:0000256" key="1">
    <source>
        <dbReference type="ARBA" id="ARBA00023224"/>
    </source>
</evidence>
<keyword evidence="5" id="KW-1133">Transmembrane helix</keyword>
<organism evidence="8 9">
    <name type="scientific">Clostridium cellulovorans (strain ATCC 35296 / DSM 3052 / OCM 3 / 743B)</name>
    <dbReference type="NCBI Taxonomy" id="573061"/>
    <lineage>
        <taxon>Bacteria</taxon>
        <taxon>Bacillati</taxon>
        <taxon>Bacillota</taxon>
        <taxon>Clostridia</taxon>
        <taxon>Eubacteriales</taxon>
        <taxon>Clostridiaceae</taxon>
        <taxon>Clostridium</taxon>
    </lineage>
</organism>
<dbReference type="SMART" id="SM00304">
    <property type="entry name" value="HAMP"/>
    <property type="match status" value="1"/>
</dbReference>
<sequence length="563" mass="62348">MSKLATKILKISIILLSIVVIVLLVTNYYIFAKFQKELKTSTKDCIIELQQSIDGDTLKKVIEARSKDNDEYKKIEYSMSMAKVRSVARNFYTLLKVDDNTTKFLVDVSVEPSGFLDKYEMTDTMKKAFDGEIVVSDKAYTDEYGTFISAYAPIKDSQGKVISVMAIDVDASVFENIKSMVFKTTVLVMVILVVAVMVAVYIFSQVLGKNISKIKGTLEKISKGDLTERIDIKTKDEIEEIALSINSVSFSLKDLISNVINTASDIETKIDVVKNEINDLANDVKEVSATTEELSANMQETAASAEEMSVTSETMKNNVNYISGKSHNSVKKAVDIRNKAENIMIVSEKNQKETEKIFKDTAADLKKSIEKAKAVEEINQLAESIRNITSQTNLLALNAAIESARAGEAGKGFSVVADEIRKLAEQSSNTINKIQNTASTILASVDELTANSNNLLSFIEHVILQEYEGFEETNKEYNQDAQYYKEFSMDLNLTTEKLFTSVNELLSTIAGVANASNDGAKGTSNIANRIYNINNKSNGVLEYALNAKESATKLKDEISRFKV</sequence>
<dbReference type="PRINTS" id="PR00260">
    <property type="entry name" value="CHEMTRNSDUCR"/>
</dbReference>
<evidence type="ECO:0000259" key="7">
    <source>
        <dbReference type="PROSITE" id="PS50885"/>
    </source>
</evidence>
<evidence type="ECO:0000259" key="6">
    <source>
        <dbReference type="PROSITE" id="PS50111"/>
    </source>
</evidence>
<dbReference type="Pfam" id="PF00015">
    <property type="entry name" value="MCPsignal"/>
    <property type="match status" value="1"/>
</dbReference>
<evidence type="ECO:0000256" key="2">
    <source>
        <dbReference type="ARBA" id="ARBA00029447"/>
    </source>
</evidence>
<dbReference type="RefSeq" id="WP_010075521.1">
    <property type="nucleotide sequence ID" value="NC_014393.1"/>
</dbReference>
<dbReference type="PROSITE" id="PS50885">
    <property type="entry name" value="HAMP"/>
    <property type="match status" value="1"/>
</dbReference>
<dbReference type="CDD" id="cd06225">
    <property type="entry name" value="HAMP"/>
    <property type="match status" value="1"/>
</dbReference>
<protein>
    <submittedName>
        <fullName evidence="8">Methyl-accepting chemotaxis sensory transducer</fullName>
    </submittedName>
</protein>
<feature type="domain" description="Methyl-accepting transducer" evidence="6">
    <location>
        <begin position="269"/>
        <end position="513"/>
    </location>
</feature>
<dbReference type="GO" id="GO:0016020">
    <property type="term" value="C:membrane"/>
    <property type="evidence" value="ECO:0007669"/>
    <property type="project" value="InterPro"/>
</dbReference>
<keyword evidence="9" id="KW-1185">Reference proteome</keyword>
<dbReference type="STRING" id="573061.Clocel_2549"/>
<dbReference type="Pfam" id="PF00672">
    <property type="entry name" value="HAMP"/>
    <property type="match status" value="1"/>
</dbReference>
<dbReference type="Gene3D" id="1.10.287.950">
    <property type="entry name" value="Methyl-accepting chemotaxis protein"/>
    <property type="match status" value="1"/>
</dbReference>
<name>D9SQQ5_CLOC7</name>
<gene>
    <name evidence="8" type="ordered locus">Clocel_2549</name>
</gene>
<dbReference type="HOGENOM" id="CLU_000445_107_19_9"/>
<reference evidence="8 9" key="1">
    <citation type="submission" date="2010-08" db="EMBL/GenBank/DDBJ databases">
        <title>Complete sequence of Clostridium cellulovorans 743B.</title>
        <authorList>
            <consortium name="US DOE Joint Genome Institute"/>
            <person name="Lucas S."/>
            <person name="Copeland A."/>
            <person name="Lapidus A."/>
            <person name="Cheng J.-F."/>
            <person name="Bruce D."/>
            <person name="Goodwin L."/>
            <person name="Pitluck S."/>
            <person name="Chertkov O."/>
            <person name="Detter J.C."/>
            <person name="Han C."/>
            <person name="Tapia R."/>
            <person name="Land M."/>
            <person name="Hauser L."/>
            <person name="Chang Y.-J."/>
            <person name="Jeffries C."/>
            <person name="Kyrpides N."/>
            <person name="Ivanova N."/>
            <person name="Mikhailova N."/>
            <person name="Hemme C.L."/>
            <person name="Woyke T."/>
        </authorList>
    </citation>
    <scope>NUCLEOTIDE SEQUENCE [LARGE SCALE GENOMIC DNA]</scope>
    <source>
        <strain evidence="9">ATCC 35296 / DSM 3052 / OCM 3 / 743B</strain>
    </source>
</reference>
<keyword evidence="1 3" id="KW-0807">Transducer</keyword>
<dbReference type="GO" id="GO:0007165">
    <property type="term" value="P:signal transduction"/>
    <property type="evidence" value="ECO:0007669"/>
    <property type="project" value="UniProtKB-KW"/>
</dbReference>